<dbReference type="InterPro" id="IPR019734">
    <property type="entry name" value="TPR_rpt"/>
</dbReference>
<dbReference type="PANTHER" id="PTHR45586:SF1">
    <property type="entry name" value="LIPOPOLYSACCHARIDE ASSEMBLY PROTEIN B"/>
    <property type="match status" value="1"/>
</dbReference>
<keyword evidence="2 3" id="KW-0802">TPR repeat</keyword>
<dbReference type="Gene3D" id="1.25.40.10">
    <property type="entry name" value="Tetratricopeptide repeat domain"/>
    <property type="match status" value="3"/>
</dbReference>
<keyword evidence="1" id="KW-0677">Repeat</keyword>
<evidence type="ECO:0000256" key="1">
    <source>
        <dbReference type="ARBA" id="ARBA00022737"/>
    </source>
</evidence>
<dbReference type="Pfam" id="PF14559">
    <property type="entry name" value="TPR_19"/>
    <property type="match status" value="2"/>
</dbReference>
<dbReference type="RefSeq" id="WP_160730403.1">
    <property type="nucleotide sequence ID" value="NZ_WTYP01000001.1"/>
</dbReference>
<evidence type="ECO:0000256" key="2">
    <source>
        <dbReference type="ARBA" id="ARBA00022803"/>
    </source>
</evidence>
<gene>
    <name evidence="4" type="ORF">GRI43_07640</name>
</gene>
<evidence type="ECO:0000256" key="3">
    <source>
        <dbReference type="PROSITE-ProRule" id="PRU00339"/>
    </source>
</evidence>
<dbReference type="SMART" id="SM00028">
    <property type="entry name" value="TPR"/>
    <property type="match status" value="4"/>
</dbReference>
<accession>A0A6I4V5P6</accession>
<evidence type="ECO:0000313" key="5">
    <source>
        <dbReference type="Proteomes" id="UP000471435"/>
    </source>
</evidence>
<dbReference type="PROSITE" id="PS50005">
    <property type="entry name" value="TPR"/>
    <property type="match status" value="1"/>
</dbReference>
<dbReference type="Gene3D" id="2.60.120.620">
    <property type="entry name" value="q2cbj1_9rhob like domain"/>
    <property type="match status" value="1"/>
</dbReference>
<proteinExistence type="predicted"/>
<feature type="repeat" description="TPR" evidence="3">
    <location>
        <begin position="41"/>
        <end position="74"/>
    </location>
</feature>
<protein>
    <submittedName>
        <fullName evidence="4">Tetratricopeptide repeat protein</fullName>
    </submittedName>
</protein>
<dbReference type="InterPro" id="IPR011990">
    <property type="entry name" value="TPR-like_helical_dom_sf"/>
</dbReference>
<dbReference type="InterPro" id="IPR051012">
    <property type="entry name" value="CellSynth/LPSAsmb/PSIAsmb"/>
</dbReference>
<dbReference type="PANTHER" id="PTHR45586">
    <property type="entry name" value="TPR REPEAT-CONTAINING PROTEIN PA4667"/>
    <property type="match status" value="1"/>
</dbReference>
<dbReference type="AlphaFoldDB" id="A0A6I4V5P6"/>
<dbReference type="Proteomes" id="UP000471435">
    <property type="component" value="Unassembled WGS sequence"/>
</dbReference>
<sequence>MTVNQSPQELAARAQRAMQEGRYDDAHADLAKLRILAPQDGTIRLMTAYAHRAQGQIDKAKENFEAAIRLQPREISFRGVYADWLSTLGEHEKAIVHFDAILAEQPDHLNAKIDRLLSLARTPGRPAALQELALLADAHPHEFRIANNLALFLREDDRISEAVELSKRVLSRDPVNRRAKHILARSMYESGNPSSKPLEIALAADPDNLELKATLAQAAVEDGRSEDGIAILEDALDKAPDWLEGYGILADMKRQTTGAKGFATRYETALSQRPDWHALRSAYAALASRVEGHERALEILGQGGEDADQDSFIQLAKANSLSELKRFDEAEALFAKLDFESSPEFAKAYLRFLTRTQRFDEVIRIGNGILALDPAGEGTINGDVWPYIAIAMRKLDDPRWAWLEGDRRFIQTHDISSEMPDIEELADTLRKLHVFREQPIAQSVRGGTQTGNILFRNASAPIQTLVNALRNCVREYIDQLPEPDPNHPLLGRPRENFRFSGSWSIRLTEGGFHANHIHTHGDISSAFYVALPQSVQSNVADVDQSGWLMLGEPASELETGLEPIRAIRPEVGRLVLFPSTMWHGTRPFEGGERLTCAFDVRMNSF</sequence>
<comment type="caution">
    <text evidence="4">The sequence shown here is derived from an EMBL/GenBank/DDBJ whole genome shotgun (WGS) entry which is preliminary data.</text>
</comment>
<dbReference type="Pfam" id="PF13759">
    <property type="entry name" value="2OG-FeII_Oxy_5"/>
    <property type="match status" value="1"/>
</dbReference>
<name>A0A6I4V5P6_9SPHN</name>
<evidence type="ECO:0000313" key="4">
    <source>
        <dbReference type="EMBL" id="MXP47262.1"/>
    </source>
</evidence>
<dbReference type="InterPro" id="IPR012668">
    <property type="entry name" value="CHP02466"/>
</dbReference>
<dbReference type="SUPFAM" id="SSF48452">
    <property type="entry name" value="TPR-like"/>
    <property type="match status" value="2"/>
</dbReference>
<reference evidence="4 5" key="1">
    <citation type="submission" date="2019-12" db="EMBL/GenBank/DDBJ databases">
        <title>Genomic-based taxomic classification of the family Erythrobacteraceae.</title>
        <authorList>
            <person name="Xu L."/>
        </authorList>
    </citation>
    <scope>NUCLEOTIDE SEQUENCE [LARGE SCALE GENOMIC DNA]</scope>
    <source>
        <strain evidence="4 5">SW-109</strain>
    </source>
</reference>
<keyword evidence="5" id="KW-1185">Reference proteome</keyword>
<dbReference type="EMBL" id="WTYP01000001">
    <property type="protein sequence ID" value="MXP47262.1"/>
    <property type="molecule type" value="Genomic_DNA"/>
</dbReference>
<organism evidence="4 5">
    <name type="scientific">Pontixanthobacter luteolus</name>
    <dbReference type="NCBI Taxonomy" id="295089"/>
    <lineage>
        <taxon>Bacteria</taxon>
        <taxon>Pseudomonadati</taxon>
        <taxon>Pseudomonadota</taxon>
        <taxon>Alphaproteobacteria</taxon>
        <taxon>Sphingomonadales</taxon>
        <taxon>Erythrobacteraceae</taxon>
        <taxon>Pontixanthobacter</taxon>
    </lineage>
</organism>
<dbReference type="OrthoDB" id="9783136at2"/>